<reference evidence="2" key="1">
    <citation type="submission" date="2020-04" db="EMBL/GenBank/DDBJ databases">
        <title>Deep metagenomics examines the oral microbiome during advanced dental caries in children, revealing novel taxa and co-occurrences with host molecules.</title>
        <authorList>
            <person name="Baker J.L."/>
            <person name="Morton J.T."/>
            <person name="Dinis M."/>
            <person name="Alvarez R."/>
            <person name="Tran N.C."/>
            <person name="Knight R."/>
            <person name="Edlund A."/>
        </authorList>
    </citation>
    <scope>NUCLEOTIDE SEQUENCE</scope>
    <source>
        <strain evidence="2">JCVI_23_bin.16</strain>
    </source>
</reference>
<evidence type="ECO:0000256" key="1">
    <source>
        <dbReference type="SAM" id="Coils"/>
    </source>
</evidence>
<comment type="caution">
    <text evidence="2">The sequence shown here is derived from an EMBL/GenBank/DDBJ whole genome shotgun (WGS) entry which is preliminary data.</text>
</comment>
<feature type="coiled-coil region" evidence="1">
    <location>
        <begin position="81"/>
        <end position="108"/>
    </location>
</feature>
<dbReference type="EMBL" id="JABZFV010000067">
    <property type="protein sequence ID" value="MBF0934786.1"/>
    <property type="molecule type" value="Genomic_DNA"/>
</dbReference>
<evidence type="ECO:0000313" key="2">
    <source>
        <dbReference type="EMBL" id="MBF0934786.1"/>
    </source>
</evidence>
<keyword evidence="1" id="KW-0175">Coiled coil</keyword>
<evidence type="ECO:0000313" key="3">
    <source>
        <dbReference type="Proteomes" id="UP000757900"/>
    </source>
</evidence>
<feature type="coiled-coil region" evidence="1">
    <location>
        <begin position="3"/>
        <end position="30"/>
    </location>
</feature>
<name>A0A929MS93_ABIDE</name>
<protein>
    <submittedName>
        <fullName evidence="2">Uncharacterized protein</fullName>
    </submittedName>
</protein>
<accession>A0A929MS93</accession>
<organism evidence="2 3">
    <name type="scientific">Abiotrophia defectiva</name>
    <name type="common">Streptococcus defectivus</name>
    <dbReference type="NCBI Taxonomy" id="46125"/>
    <lineage>
        <taxon>Bacteria</taxon>
        <taxon>Bacillati</taxon>
        <taxon>Bacillota</taxon>
        <taxon>Bacilli</taxon>
        <taxon>Lactobacillales</taxon>
        <taxon>Aerococcaceae</taxon>
        <taxon>Abiotrophia</taxon>
    </lineage>
</organism>
<dbReference type="AlphaFoldDB" id="A0A929MS93"/>
<gene>
    <name evidence="2" type="ORF">HXK00_03965</name>
</gene>
<sequence>MRIINLEEEVKACKRALRELEQKYEDLSHIKKIAAVDCEDIRERIVSGFRDLVDDVDIIYDALKGMERNFDTLDEQLGVDIQHTENQMADLRELIWRYEKEIEANQKK</sequence>
<proteinExistence type="predicted"/>
<dbReference type="Proteomes" id="UP000757900">
    <property type="component" value="Unassembled WGS sequence"/>
</dbReference>